<protein>
    <submittedName>
        <fullName evidence="2">Uncharacterized protein</fullName>
    </submittedName>
</protein>
<keyword evidence="1" id="KW-0812">Transmembrane</keyword>
<evidence type="ECO:0000313" key="3">
    <source>
        <dbReference type="Proteomes" id="UP000230084"/>
    </source>
</evidence>
<dbReference type="AlphaFoldDB" id="A0A2H0RLF8"/>
<accession>A0A2H0RLF8</accession>
<comment type="caution">
    <text evidence="2">The sequence shown here is derived from an EMBL/GenBank/DDBJ whole genome shotgun (WGS) entry which is preliminary data.</text>
</comment>
<dbReference type="Proteomes" id="UP000230084">
    <property type="component" value="Unassembled WGS sequence"/>
</dbReference>
<evidence type="ECO:0000313" key="2">
    <source>
        <dbReference type="EMBL" id="PIR47300.1"/>
    </source>
</evidence>
<dbReference type="EMBL" id="PCYM01000010">
    <property type="protein sequence ID" value="PIR47300.1"/>
    <property type="molecule type" value="Genomic_DNA"/>
</dbReference>
<proteinExistence type="predicted"/>
<feature type="transmembrane region" description="Helical" evidence="1">
    <location>
        <begin position="79"/>
        <end position="100"/>
    </location>
</feature>
<keyword evidence="1" id="KW-0472">Membrane</keyword>
<keyword evidence="1" id="KW-1133">Transmembrane helix</keyword>
<organism evidence="2 3">
    <name type="scientific">Candidatus Uhrbacteria bacterium CG10_big_fil_rev_8_21_14_0_10_50_16</name>
    <dbReference type="NCBI Taxonomy" id="1975039"/>
    <lineage>
        <taxon>Bacteria</taxon>
        <taxon>Candidatus Uhriibacteriota</taxon>
    </lineage>
</organism>
<sequence>MKRFLLIALLALNLGILSGPLVVFAQYDEPVPVYEPVFQVPIPGFDFKGSVLITGDAAQDDCDPHHVCVTTIGRYINAVFRYGLGAGIIFTIVLIMIGGVEWMIGSTVGGITRAQARIKNASIGLLLLLTATVFLTFINPFITAMNSLSIDTVKKVPPLDRALVEGASVVHTDIQNSEGELVHAADIQFIVDPDTGESVRNPNIDTRLGTGSSLVYEDMVQWIQNAAIELKKNTQGKNHIQVIAAFADPKKTMKRFYDNCLAKNGVCREITCNPLPDSYNYIEGDYDSGFKFTSHAEQEMKRLKLDENQFVDLMAGLAAGSTERRCPYETGYSVGVICNDQDERNITDLDCQVKLEWAMKNLGFCRSYFQPWYYEYNGKQSSVKNCDWTVGAMLKPNSICHNPTGDEVEYTITGESSACAVNYEEQIVSCLRFDLKTGTCLWTRQQELNRAANSAH</sequence>
<evidence type="ECO:0000256" key="1">
    <source>
        <dbReference type="SAM" id="Phobius"/>
    </source>
</evidence>
<reference evidence="2 3" key="1">
    <citation type="submission" date="2017-09" db="EMBL/GenBank/DDBJ databases">
        <title>Depth-based differentiation of microbial function through sediment-hosted aquifers and enrichment of novel symbionts in the deep terrestrial subsurface.</title>
        <authorList>
            <person name="Probst A.J."/>
            <person name="Ladd B."/>
            <person name="Jarett J.K."/>
            <person name="Geller-Mcgrath D.E."/>
            <person name="Sieber C.M."/>
            <person name="Emerson J.B."/>
            <person name="Anantharaman K."/>
            <person name="Thomas B.C."/>
            <person name="Malmstrom R."/>
            <person name="Stieglmeier M."/>
            <person name="Klingl A."/>
            <person name="Woyke T."/>
            <person name="Ryan C.M."/>
            <person name="Banfield J.F."/>
        </authorList>
    </citation>
    <scope>NUCLEOTIDE SEQUENCE [LARGE SCALE GENOMIC DNA]</scope>
    <source>
        <strain evidence="2">CG10_big_fil_rev_8_21_14_0_10_50_16</strain>
    </source>
</reference>
<feature type="transmembrane region" description="Helical" evidence="1">
    <location>
        <begin position="121"/>
        <end position="142"/>
    </location>
</feature>
<name>A0A2H0RLF8_9BACT</name>
<gene>
    <name evidence="2" type="ORF">COV06_04435</name>
</gene>